<dbReference type="STRING" id="7994.ENSAMXP00000034521"/>
<feature type="coiled-coil region" evidence="1">
    <location>
        <begin position="361"/>
        <end position="409"/>
    </location>
</feature>
<feature type="region of interest" description="Disordered" evidence="2">
    <location>
        <begin position="461"/>
        <end position="513"/>
    </location>
</feature>
<evidence type="ECO:0000313" key="3">
    <source>
        <dbReference type="Ensembl" id="ENSAMXP00000034521.1"/>
    </source>
</evidence>
<evidence type="ECO:0000256" key="2">
    <source>
        <dbReference type="SAM" id="MobiDB-lite"/>
    </source>
</evidence>
<dbReference type="AlphaFoldDB" id="A0A3B1IXX5"/>
<feature type="compositionally biased region" description="Low complexity" evidence="2">
    <location>
        <begin position="567"/>
        <end position="576"/>
    </location>
</feature>
<keyword evidence="4" id="KW-1185">Reference proteome</keyword>
<dbReference type="InterPro" id="IPR032736">
    <property type="entry name" value="Hinderin"/>
</dbReference>
<dbReference type="GeneTree" id="ENSGT00940000166573"/>
<reference evidence="4" key="1">
    <citation type="submission" date="2013-03" db="EMBL/GenBank/DDBJ databases">
        <authorList>
            <person name="Jeffery W."/>
            <person name="Warren W."/>
            <person name="Wilson R.K."/>
        </authorList>
    </citation>
    <scope>NUCLEOTIDE SEQUENCE</scope>
    <source>
        <strain evidence="4">female</strain>
    </source>
</reference>
<dbReference type="InParanoid" id="A0A3B1IXX5"/>
<feature type="region of interest" description="Disordered" evidence="2">
    <location>
        <begin position="212"/>
        <end position="243"/>
    </location>
</feature>
<protein>
    <submittedName>
        <fullName evidence="3">Zgc:162344</fullName>
    </submittedName>
</protein>
<reference evidence="3" key="4">
    <citation type="submission" date="2025-09" db="UniProtKB">
        <authorList>
            <consortium name="Ensembl"/>
        </authorList>
    </citation>
    <scope>IDENTIFICATION</scope>
</reference>
<dbReference type="Pfam" id="PF15369">
    <property type="entry name" value="KIAA1328"/>
    <property type="match status" value="2"/>
</dbReference>
<dbReference type="Gene3D" id="3.40.50.300">
    <property type="entry name" value="P-loop containing nucleotide triphosphate hydrolases"/>
    <property type="match status" value="1"/>
</dbReference>
<organism evidence="3 4">
    <name type="scientific">Astyanax mexicanus</name>
    <name type="common">Blind cave fish</name>
    <name type="synonym">Astyanax fasciatus mexicanus</name>
    <dbReference type="NCBI Taxonomy" id="7994"/>
    <lineage>
        <taxon>Eukaryota</taxon>
        <taxon>Metazoa</taxon>
        <taxon>Chordata</taxon>
        <taxon>Craniata</taxon>
        <taxon>Vertebrata</taxon>
        <taxon>Euteleostomi</taxon>
        <taxon>Actinopterygii</taxon>
        <taxon>Neopterygii</taxon>
        <taxon>Teleostei</taxon>
        <taxon>Ostariophysi</taxon>
        <taxon>Characiformes</taxon>
        <taxon>Characoidei</taxon>
        <taxon>Acestrorhamphidae</taxon>
        <taxon>Acestrorhamphinae</taxon>
        <taxon>Astyanax</taxon>
    </lineage>
</organism>
<dbReference type="Proteomes" id="UP000018467">
    <property type="component" value="Unassembled WGS sequence"/>
</dbReference>
<dbReference type="PANTHER" id="PTHR28375:SF1">
    <property type="entry name" value="PROTEIN HINDERIN"/>
    <property type="match status" value="1"/>
</dbReference>
<feature type="compositionally biased region" description="Polar residues" evidence="2">
    <location>
        <begin position="212"/>
        <end position="222"/>
    </location>
</feature>
<sequence length="599" mass="65717">MAAVTEGRNGAGIYWINDTSDEDQSVVFVPGVSKKIGLKSVTVSTNEGKIKGRAVLDGERKSGTKLHLPVSRPPADKTVPTDLLQKSTAFSAKPKTPAILTELPGPQAPSYTSQAKSKASLKDLCPEDKRRIANLIEELARVSEEKEESVQRLRDEQETFEKKIQQLEQQNRLIVQERESLQQQYRECQELLGLYQQYLSQQQEKLNKSIAQLNQSRSQSKMGSGEKALSRPRSGGGMGAALDGSYLDLPSSGSKAGRGGSAGRVHTFSGGFCSDPPSVPSSRCERDCSVRDGGTVGASKCPEVAWSESGPDRLSKREQLVNTAVGSRCATEPRGSCHGLRVENRNRASVELSGTVTPLGREDWTEKRQRLLHQKKQLELERERLQAQLAQQEERLLKQNQELRQSRLNYSKFQQAAATELEQSFNGIRLNPDPQSNSPVDPHSERNEGGLQALQGSVRQPLNDAHPQKCNGNIQPPVPVPSRELPAGTKKDMATSPVHSQSFQKPESPLALPLNIPKTPQASRLDSSLIELLDIFSPVANPKRSRVSPDVHGNFTGPRKPLGAVGPPHSSLLSPPGRTQPTRQDLEESQILEDIFFIC</sequence>
<evidence type="ECO:0000256" key="1">
    <source>
        <dbReference type="SAM" id="Coils"/>
    </source>
</evidence>
<reference evidence="4" key="2">
    <citation type="journal article" date="2014" name="Nat. Commun.">
        <title>The cavefish genome reveals candidate genes for eye loss.</title>
        <authorList>
            <person name="McGaugh S.E."/>
            <person name="Gross J.B."/>
            <person name="Aken B."/>
            <person name="Blin M."/>
            <person name="Borowsky R."/>
            <person name="Chalopin D."/>
            <person name="Hinaux H."/>
            <person name="Jeffery W.R."/>
            <person name="Keene A."/>
            <person name="Ma L."/>
            <person name="Minx P."/>
            <person name="Murphy D."/>
            <person name="O'Quin K.E."/>
            <person name="Retaux S."/>
            <person name="Rohner N."/>
            <person name="Searle S.M."/>
            <person name="Stahl B.A."/>
            <person name="Tabin C."/>
            <person name="Volff J.N."/>
            <person name="Yoshizawa M."/>
            <person name="Warren W.C."/>
        </authorList>
    </citation>
    <scope>NUCLEOTIDE SEQUENCE [LARGE SCALE GENOMIC DNA]</scope>
    <source>
        <strain evidence="4">female</strain>
    </source>
</reference>
<dbReference type="PANTHER" id="PTHR28375">
    <property type="entry name" value="PROTEIN HINDERIN"/>
    <property type="match status" value="1"/>
</dbReference>
<evidence type="ECO:0000313" key="4">
    <source>
        <dbReference type="Proteomes" id="UP000018467"/>
    </source>
</evidence>
<keyword evidence="1" id="KW-0175">Coiled coil</keyword>
<name>A0A3B1IXX5_ASTMX</name>
<reference evidence="3" key="3">
    <citation type="submission" date="2025-08" db="UniProtKB">
        <authorList>
            <consortium name="Ensembl"/>
        </authorList>
    </citation>
    <scope>IDENTIFICATION</scope>
</reference>
<proteinExistence type="predicted"/>
<accession>A0A3B1IXX5</accession>
<feature type="region of interest" description="Disordered" evidence="2">
    <location>
        <begin position="543"/>
        <end position="584"/>
    </location>
</feature>
<dbReference type="Ensembl" id="ENSAMXT00000039706.1">
    <property type="protein sequence ID" value="ENSAMXP00000034521.1"/>
    <property type="gene ID" value="ENSAMXG00000036431.1"/>
</dbReference>
<dbReference type="Bgee" id="ENSAMXG00000036431">
    <property type="expression patterns" value="Expressed in testis and 14 other cell types or tissues"/>
</dbReference>
<feature type="region of interest" description="Disordered" evidence="2">
    <location>
        <begin position="427"/>
        <end position="448"/>
    </location>
</feature>
<dbReference type="InterPro" id="IPR027417">
    <property type="entry name" value="P-loop_NTPase"/>
</dbReference>